<keyword evidence="2" id="KW-1185">Reference proteome</keyword>
<comment type="caution">
    <text evidence="1">The sequence shown here is derived from an EMBL/GenBank/DDBJ whole genome shotgun (WGS) entry which is preliminary data.</text>
</comment>
<dbReference type="EMBL" id="BGZK01003571">
    <property type="protein sequence ID" value="GBP02667.1"/>
    <property type="molecule type" value="Genomic_DNA"/>
</dbReference>
<protein>
    <submittedName>
        <fullName evidence="1">Uncharacterized protein</fullName>
    </submittedName>
</protein>
<name>A0A4C1SMZ3_EUMVA</name>
<organism evidence="1 2">
    <name type="scientific">Eumeta variegata</name>
    <name type="common">Bagworm moth</name>
    <name type="synonym">Eumeta japonica</name>
    <dbReference type="NCBI Taxonomy" id="151549"/>
    <lineage>
        <taxon>Eukaryota</taxon>
        <taxon>Metazoa</taxon>
        <taxon>Ecdysozoa</taxon>
        <taxon>Arthropoda</taxon>
        <taxon>Hexapoda</taxon>
        <taxon>Insecta</taxon>
        <taxon>Pterygota</taxon>
        <taxon>Neoptera</taxon>
        <taxon>Endopterygota</taxon>
        <taxon>Lepidoptera</taxon>
        <taxon>Glossata</taxon>
        <taxon>Ditrysia</taxon>
        <taxon>Tineoidea</taxon>
        <taxon>Psychidae</taxon>
        <taxon>Oiketicinae</taxon>
        <taxon>Eumeta</taxon>
    </lineage>
</organism>
<evidence type="ECO:0000313" key="1">
    <source>
        <dbReference type="EMBL" id="GBP02667.1"/>
    </source>
</evidence>
<gene>
    <name evidence="1" type="ORF">EVAR_70967_1</name>
</gene>
<accession>A0A4C1SMZ3</accession>
<reference evidence="1 2" key="1">
    <citation type="journal article" date="2019" name="Commun. Biol.">
        <title>The bagworm genome reveals a unique fibroin gene that provides high tensile strength.</title>
        <authorList>
            <person name="Kono N."/>
            <person name="Nakamura H."/>
            <person name="Ohtoshi R."/>
            <person name="Tomita M."/>
            <person name="Numata K."/>
            <person name="Arakawa K."/>
        </authorList>
    </citation>
    <scope>NUCLEOTIDE SEQUENCE [LARGE SCALE GENOMIC DNA]</scope>
</reference>
<evidence type="ECO:0000313" key="2">
    <source>
        <dbReference type="Proteomes" id="UP000299102"/>
    </source>
</evidence>
<proteinExistence type="predicted"/>
<dbReference type="Proteomes" id="UP000299102">
    <property type="component" value="Unassembled WGS sequence"/>
</dbReference>
<sequence>MNKLNNQDGPLIALERIVIPNFTLVLFVVSVEPGWSHFGCDTETDSAFEIPHSRDTYTCWLSFGPTFDSDFGTAPHSDSGHAFDFNFIPTFDFVLIPTFDSSFSVRSPFPL</sequence>
<dbReference type="AlphaFoldDB" id="A0A4C1SMZ3"/>